<dbReference type="Gene3D" id="3.40.50.150">
    <property type="entry name" value="Vaccinia Virus protein VP39"/>
    <property type="match status" value="1"/>
</dbReference>
<dbReference type="InterPro" id="IPR029063">
    <property type="entry name" value="SAM-dependent_MTases_sf"/>
</dbReference>
<keyword evidence="2" id="KW-0489">Methyltransferase</keyword>
<feature type="domain" description="Methyltransferase" evidence="1">
    <location>
        <begin position="33"/>
        <end position="147"/>
    </location>
</feature>
<dbReference type="InterPro" id="IPR025714">
    <property type="entry name" value="Methyltranfer_dom"/>
</dbReference>
<evidence type="ECO:0000313" key="3">
    <source>
        <dbReference type="Proteomes" id="UP000290408"/>
    </source>
</evidence>
<dbReference type="EMBL" id="CP036164">
    <property type="protein sequence ID" value="QBF45328.1"/>
    <property type="molecule type" value="Genomic_DNA"/>
</dbReference>
<name>A0A4V0ZAQ6_9MICO</name>
<dbReference type="RefSeq" id="WP_130628568.1">
    <property type="nucleotide sequence ID" value="NZ_CP036164.1"/>
</dbReference>
<dbReference type="Pfam" id="PF13847">
    <property type="entry name" value="Methyltransf_31"/>
    <property type="match status" value="1"/>
</dbReference>
<keyword evidence="3" id="KW-1185">Reference proteome</keyword>
<dbReference type="GO" id="GO:0008168">
    <property type="term" value="F:methyltransferase activity"/>
    <property type="evidence" value="ECO:0007669"/>
    <property type="project" value="UniProtKB-KW"/>
</dbReference>
<protein>
    <submittedName>
        <fullName evidence="2">Methyltransferase domain-containing protein</fullName>
    </submittedName>
</protein>
<proteinExistence type="predicted"/>
<sequence>MTSYVHGHAAPVVAAHAARTVDSSAAYLAGHLREGMRVLDVGCGPGSITLELAQRVAPGEVVGVDASESVIATARAAAEAAGDEHTHFEVADAMRLPFDDDSFDVVHAHQVLQHVPDPVGLLREMARVARPGGLVAARDADHEAMTWAPAHPGLDRWLELYRAAARGTGGEPDAGRHLLRWAHEAGLTEVTATASVWCFADDEAREWWGGQWQRRAVDSGFRDQVLAQGLADDGEIARVVEGWREWTASPDGWFVIVHGEVLARA</sequence>
<dbReference type="KEGG" id="jli:EXU32_03010"/>
<dbReference type="STRING" id="1216970.GCA_001570985_02217"/>
<dbReference type="CDD" id="cd02440">
    <property type="entry name" value="AdoMet_MTases"/>
    <property type="match status" value="1"/>
</dbReference>
<keyword evidence="2" id="KW-0808">Transferase</keyword>
<gene>
    <name evidence="2" type="ORF">EXU32_03010</name>
</gene>
<evidence type="ECO:0000259" key="1">
    <source>
        <dbReference type="Pfam" id="PF13847"/>
    </source>
</evidence>
<dbReference type="PANTHER" id="PTHR43591">
    <property type="entry name" value="METHYLTRANSFERASE"/>
    <property type="match status" value="1"/>
</dbReference>
<dbReference type="OrthoDB" id="9795634at2"/>
<dbReference type="GO" id="GO:0032259">
    <property type="term" value="P:methylation"/>
    <property type="evidence" value="ECO:0007669"/>
    <property type="project" value="UniProtKB-KW"/>
</dbReference>
<evidence type="ECO:0000313" key="2">
    <source>
        <dbReference type="EMBL" id="QBF45328.1"/>
    </source>
</evidence>
<dbReference type="SUPFAM" id="SSF53335">
    <property type="entry name" value="S-adenosyl-L-methionine-dependent methyltransferases"/>
    <property type="match status" value="1"/>
</dbReference>
<organism evidence="2 3">
    <name type="scientific">Janibacter limosus</name>
    <dbReference type="NCBI Taxonomy" id="53458"/>
    <lineage>
        <taxon>Bacteria</taxon>
        <taxon>Bacillati</taxon>
        <taxon>Actinomycetota</taxon>
        <taxon>Actinomycetes</taxon>
        <taxon>Micrococcales</taxon>
        <taxon>Intrasporangiaceae</taxon>
        <taxon>Janibacter</taxon>
    </lineage>
</organism>
<dbReference type="AlphaFoldDB" id="A0A4V0ZAQ6"/>
<dbReference type="PANTHER" id="PTHR43591:SF24">
    <property type="entry name" value="2-METHOXY-6-POLYPRENYL-1,4-BENZOQUINOL METHYLASE, MITOCHONDRIAL"/>
    <property type="match status" value="1"/>
</dbReference>
<dbReference type="Proteomes" id="UP000290408">
    <property type="component" value="Chromosome"/>
</dbReference>
<reference evidence="2 3" key="1">
    <citation type="submission" date="2019-02" db="EMBL/GenBank/DDBJ databases">
        <title>Genomic data mining of an Antarctic deep-sea actinobacterium, Janibacterlimosus P3-3-X1.</title>
        <authorList>
            <person name="Liao L."/>
            <person name="Chen B."/>
        </authorList>
    </citation>
    <scope>NUCLEOTIDE SEQUENCE [LARGE SCALE GENOMIC DNA]</scope>
    <source>
        <strain evidence="2 3">P3-3-X1</strain>
    </source>
</reference>
<accession>A0A4V0ZAQ6</accession>